<protein>
    <submittedName>
        <fullName evidence="3">C-type lectin domain-containing protein</fullName>
    </submittedName>
</protein>
<evidence type="ECO:0000313" key="2">
    <source>
        <dbReference type="Proteomes" id="UP000887540"/>
    </source>
</evidence>
<dbReference type="Gene3D" id="3.10.100.10">
    <property type="entry name" value="Mannose-Binding Protein A, subunit A"/>
    <property type="match status" value="1"/>
</dbReference>
<reference evidence="3" key="1">
    <citation type="submission" date="2022-11" db="UniProtKB">
        <authorList>
            <consortium name="WormBaseParasite"/>
        </authorList>
    </citation>
    <scope>IDENTIFICATION</scope>
</reference>
<feature type="domain" description="C-type lectin" evidence="1">
    <location>
        <begin position="73"/>
        <end position="195"/>
    </location>
</feature>
<dbReference type="PANTHER" id="PTHR45710">
    <property type="entry name" value="C-TYPE LECTIN DOMAIN-CONTAINING PROTEIN 180"/>
    <property type="match status" value="1"/>
</dbReference>
<dbReference type="Proteomes" id="UP000887540">
    <property type="component" value="Unplaced"/>
</dbReference>
<dbReference type="CDD" id="cd00037">
    <property type="entry name" value="CLECT"/>
    <property type="match status" value="1"/>
</dbReference>
<dbReference type="SMART" id="SM00034">
    <property type="entry name" value="CLECT"/>
    <property type="match status" value="1"/>
</dbReference>
<dbReference type="Pfam" id="PF00059">
    <property type="entry name" value="Lectin_C"/>
    <property type="match status" value="1"/>
</dbReference>
<proteinExistence type="predicted"/>
<evidence type="ECO:0000259" key="1">
    <source>
        <dbReference type="PROSITE" id="PS50041"/>
    </source>
</evidence>
<dbReference type="PANTHER" id="PTHR45710:SF26">
    <property type="entry name" value="RH26557P"/>
    <property type="match status" value="1"/>
</dbReference>
<accession>A0A914ED78</accession>
<name>A0A914ED78_9BILA</name>
<evidence type="ECO:0000313" key="3">
    <source>
        <dbReference type="WBParaSite" id="ACRNAN_scaffold6961.g25911.t1"/>
    </source>
</evidence>
<organism evidence="2 3">
    <name type="scientific">Acrobeloides nanus</name>
    <dbReference type="NCBI Taxonomy" id="290746"/>
    <lineage>
        <taxon>Eukaryota</taxon>
        <taxon>Metazoa</taxon>
        <taxon>Ecdysozoa</taxon>
        <taxon>Nematoda</taxon>
        <taxon>Chromadorea</taxon>
        <taxon>Rhabditida</taxon>
        <taxon>Tylenchina</taxon>
        <taxon>Cephalobomorpha</taxon>
        <taxon>Cephaloboidea</taxon>
        <taxon>Cephalobidae</taxon>
        <taxon>Acrobeloides</taxon>
    </lineage>
</organism>
<dbReference type="InterPro" id="IPR016187">
    <property type="entry name" value="CTDL_fold"/>
</dbReference>
<keyword evidence="2" id="KW-1185">Reference proteome</keyword>
<dbReference type="InterPro" id="IPR001304">
    <property type="entry name" value="C-type_lectin-like"/>
</dbReference>
<dbReference type="AlphaFoldDB" id="A0A914ED78"/>
<sequence>MQTKYSEAKLFLFFVVQLSFGVWFGICQELENWVTADFDATDGPILIENINTTARPLLGPLPISCCENGWIRFENSCYLAVRQRMNFDAAEHYCYSRSATLFVADSVKEWDTIRTISPNGFISWLGLANFGQGALWQTKNGMDISYLNWAAPTGNEYANGWTQYAICGGHFNAIDGGYSYVRYYVCSTPLFAICERNITHINLQLYLSEQRKIHRNNKNL</sequence>
<dbReference type="InterPro" id="IPR016186">
    <property type="entry name" value="C-type_lectin-like/link_sf"/>
</dbReference>
<dbReference type="PROSITE" id="PS50041">
    <property type="entry name" value="C_TYPE_LECTIN_2"/>
    <property type="match status" value="1"/>
</dbReference>
<dbReference type="WBParaSite" id="ACRNAN_scaffold6961.g25911.t1">
    <property type="protein sequence ID" value="ACRNAN_scaffold6961.g25911.t1"/>
    <property type="gene ID" value="ACRNAN_scaffold6961.g25911"/>
</dbReference>
<dbReference type="SUPFAM" id="SSF56436">
    <property type="entry name" value="C-type lectin-like"/>
    <property type="match status" value="1"/>
</dbReference>
<dbReference type="InterPro" id="IPR050828">
    <property type="entry name" value="C-type_lectin/matrix_domain"/>
</dbReference>